<dbReference type="SUPFAM" id="SSF53448">
    <property type="entry name" value="Nucleotide-diphospho-sugar transferases"/>
    <property type="match status" value="1"/>
</dbReference>
<evidence type="ECO:0008006" key="3">
    <source>
        <dbReference type="Google" id="ProtNLM"/>
    </source>
</evidence>
<dbReference type="PANTHER" id="PTHR11183">
    <property type="entry name" value="GLYCOGENIN SUBFAMILY MEMBER"/>
    <property type="match status" value="1"/>
</dbReference>
<dbReference type="EMBL" id="JAFFGZ010000004">
    <property type="protein sequence ID" value="KAK4646690.1"/>
    <property type="molecule type" value="Genomic_DNA"/>
</dbReference>
<dbReference type="GeneID" id="87896495"/>
<dbReference type="InterPro" id="IPR002495">
    <property type="entry name" value="Glyco_trans_8"/>
</dbReference>
<accession>A0ABR0FUP5</accession>
<dbReference type="RefSeq" id="XP_062735666.1">
    <property type="nucleotide sequence ID" value="XM_062877013.1"/>
</dbReference>
<reference evidence="1 2" key="1">
    <citation type="journal article" date="2023" name="bioRxiv">
        <title>High-quality genome assemblies of four members of thePodospora anserinaspecies complex.</title>
        <authorList>
            <person name="Ament-Velasquez S.L."/>
            <person name="Vogan A.A."/>
            <person name="Wallerman O."/>
            <person name="Hartmann F."/>
            <person name="Gautier V."/>
            <person name="Silar P."/>
            <person name="Giraud T."/>
            <person name="Johannesson H."/>
        </authorList>
    </citation>
    <scope>NUCLEOTIDE SEQUENCE [LARGE SCALE GENOMIC DNA]</scope>
    <source>
        <strain evidence="1 2">CBS 112042</strain>
    </source>
</reference>
<evidence type="ECO:0000313" key="2">
    <source>
        <dbReference type="Proteomes" id="UP001322138"/>
    </source>
</evidence>
<dbReference type="InterPro" id="IPR050587">
    <property type="entry name" value="GNT1/Glycosyltrans_8"/>
</dbReference>
<proteinExistence type="predicted"/>
<keyword evidence="2" id="KW-1185">Reference proteome</keyword>
<organism evidence="1 2">
    <name type="scientific">Podospora bellae-mahoneyi</name>
    <dbReference type="NCBI Taxonomy" id="2093777"/>
    <lineage>
        <taxon>Eukaryota</taxon>
        <taxon>Fungi</taxon>
        <taxon>Dikarya</taxon>
        <taxon>Ascomycota</taxon>
        <taxon>Pezizomycotina</taxon>
        <taxon>Sordariomycetes</taxon>
        <taxon>Sordariomycetidae</taxon>
        <taxon>Sordariales</taxon>
        <taxon>Podosporaceae</taxon>
        <taxon>Podospora</taxon>
    </lineage>
</organism>
<protein>
    <recommendedName>
        <fullName evidence="3">Glycosyltransferase Family 8</fullName>
    </recommendedName>
</protein>
<name>A0ABR0FUP5_9PEZI</name>
<dbReference type="Pfam" id="PF01501">
    <property type="entry name" value="Glyco_transf_8"/>
    <property type="match status" value="1"/>
</dbReference>
<sequence>MRIWARERYAYPVFVDLVQGEAPSQSPQSEVVKQTSTQITLTMSDGTKVVDSDRVYTTLITSLSYLPGLLTLHHSLAHRSKSKYPLIVLYTSSFPQPGLAILRRRNIPCQLITPLFPSSSSSSNTPSYSHDPRFRECFTKLIPFSLVQYKKIIQLDSDMLVLRNIDSLFDIELDSDKRVFAASHACLCNPCQFEHYPDYFRPENCYYTDPTSMGKDYLNGGLQVVRPDLGVYEEIVGYMNTPGIDLSFADQSVLAGCFRDRWVGLGWEFNALKTMRWRGVHDDVWGDGEVRNVHYILTPKPWEEERDEKGRVVMGEGKRGAEDKVTSQWWVDVDDERREREEERGIMDGW</sequence>
<gene>
    <name evidence="1" type="ORF">QC761_212780</name>
</gene>
<comment type="caution">
    <text evidence="1">The sequence shown here is derived from an EMBL/GenBank/DDBJ whole genome shotgun (WGS) entry which is preliminary data.</text>
</comment>
<evidence type="ECO:0000313" key="1">
    <source>
        <dbReference type="EMBL" id="KAK4646690.1"/>
    </source>
</evidence>
<dbReference type="InterPro" id="IPR029044">
    <property type="entry name" value="Nucleotide-diphossugar_trans"/>
</dbReference>
<dbReference type="Gene3D" id="3.90.550.10">
    <property type="entry name" value="Spore Coat Polysaccharide Biosynthesis Protein SpsA, Chain A"/>
    <property type="match status" value="1"/>
</dbReference>
<dbReference type="Proteomes" id="UP001322138">
    <property type="component" value="Unassembled WGS sequence"/>
</dbReference>